<comment type="catalytic activity">
    <reaction evidence="3">
        <text>L-arginine + H2O = L-citrulline + NH4(+)</text>
        <dbReference type="Rhea" id="RHEA:19597"/>
        <dbReference type="ChEBI" id="CHEBI:15377"/>
        <dbReference type="ChEBI" id="CHEBI:28938"/>
        <dbReference type="ChEBI" id="CHEBI:32682"/>
        <dbReference type="ChEBI" id="CHEBI:57743"/>
        <dbReference type="EC" id="3.5.3.6"/>
    </reaction>
</comment>
<dbReference type="Proteomes" id="UP001291687">
    <property type="component" value="Unassembled WGS sequence"/>
</dbReference>
<proteinExistence type="predicted"/>
<dbReference type="Pfam" id="PF02274">
    <property type="entry name" value="ADI"/>
    <property type="match status" value="1"/>
</dbReference>
<dbReference type="PANTHER" id="PTHR47271:SF2">
    <property type="entry name" value="ARGININE DEIMINASE"/>
    <property type="match status" value="1"/>
</dbReference>
<reference evidence="4 5" key="1">
    <citation type="submission" date="2023-03" db="EMBL/GenBank/DDBJ databases">
        <title>Host association and intracellularity evolved multiple times independently in the Rickettsiales.</title>
        <authorList>
            <person name="Castelli M."/>
            <person name="Nardi T."/>
            <person name="Gammuto L."/>
            <person name="Bellinzona G."/>
            <person name="Sabaneyeva E."/>
            <person name="Potekhin A."/>
            <person name="Serra V."/>
            <person name="Petroni G."/>
            <person name="Sassera D."/>
        </authorList>
    </citation>
    <scope>NUCLEOTIDE SEQUENCE [LARGE SCALE GENOMIC DNA]</scope>
    <source>
        <strain evidence="4 5">Sr 2-6</strain>
    </source>
</reference>
<sequence length="131" mass="15294">MIGDIKIVVMSKMKHESRQKEVPAFRAFYERLGYKVLELKETELFEGMGDTIHHFGKNLLFGGYGHRSDKSAYKELSSKLDVNIVPLELIDERFYHLDTCFLPIDDETVLLYPKAFTERDLAILKEKYICN</sequence>
<evidence type="ECO:0000256" key="2">
    <source>
        <dbReference type="ARBA" id="ARBA00012171"/>
    </source>
</evidence>
<evidence type="ECO:0000256" key="1">
    <source>
        <dbReference type="ARBA" id="ARBA00005213"/>
    </source>
</evidence>
<dbReference type="RefSeq" id="WP_322777672.1">
    <property type="nucleotide sequence ID" value="NZ_JARJFB010000251.1"/>
</dbReference>
<gene>
    <name evidence="4" type="ORF">Megvenef_01738</name>
</gene>
<keyword evidence="5" id="KW-1185">Reference proteome</keyword>
<organism evidence="4 5">
    <name type="scientific">Candidatus Megaera venefica</name>
    <dbReference type="NCBI Taxonomy" id="2055910"/>
    <lineage>
        <taxon>Bacteria</taxon>
        <taxon>Pseudomonadati</taxon>
        <taxon>Pseudomonadota</taxon>
        <taxon>Alphaproteobacteria</taxon>
        <taxon>Rickettsiales</taxon>
        <taxon>Rickettsiaceae</taxon>
        <taxon>Candidatus Megaera</taxon>
    </lineage>
</organism>
<dbReference type="EMBL" id="JARJFB010000251">
    <property type="protein sequence ID" value="MEA0971751.1"/>
    <property type="molecule type" value="Genomic_DNA"/>
</dbReference>
<dbReference type="PANTHER" id="PTHR47271">
    <property type="entry name" value="ARGININE DEIMINASE"/>
    <property type="match status" value="1"/>
</dbReference>
<dbReference type="EC" id="3.5.3.6" evidence="2"/>
<comment type="pathway">
    <text evidence="1">Amino-acid degradation; L-arginine degradation via ADI pathway; carbamoyl phosphate from L-arginine: step 1/2.</text>
</comment>
<dbReference type="SUPFAM" id="SSF55909">
    <property type="entry name" value="Pentein"/>
    <property type="match status" value="1"/>
</dbReference>
<evidence type="ECO:0000256" key="3">
    <source>
        <dbReference type="ARBA" id="ARBA00049429"/>
    </source>
</evidence>
<evidence type="ECO:0000313" key="5">
    <source>
        <dbReference type="Proteomes" id="UP001291687"/>
    </source>
</evidence>
<name>A0ABU5NF13_9RICK</name>
<comment type="caution">
    <text evidence="4">The sequence shown here is derived from an EMBL/GenBank/DDBJ whole genome shotgun (WGS) entry which is preliminary data.</text>
</comment>
<protein>
    <recommendedName>
        <fullName evidence="2">arginine deiminase</fullName>
        <ecNumber evidence="2">3.5.3.6</ecNumber>
    </recommendedName>
</protein>
<evidence type="ECO:0000313" key="4">
    <source>
        <dbReference type="EMBL" id="MEA0971751.1"/>
    </source>
</evidence>
<dbReference type="Gene3D" id="3.75.10.10">
    <property type="entry name" value="L-arginine/glycine Amidinotransferase, Chain A"/>
    <property type="match status" value="1"/>
</dbReference>
<accession>A0ABU5NF13</accession>